<protein>
    <recommendedName>
        <fullName evidence="3 5">Regulatory protein RecX</fullName>
    </recommendedName>
</protein>
<evidence type="ECO:0000256" key="4">
    <source>
        <dbReference type="ARBA" id="ARBA00022490"/>
    </source>
</evidence>
<keyword evidence="4 5" id="KW-0963">Cytoplasm</keyword>
<name>A0A1Y0IAI7_9GAMM</name>
<dbReference type="Gene3D" id="1.10.10.10">
    <property type="entry name" value="Winged helix-like DNA-binding domain superfamily/Winged helix DNA-binding domain"/>
    <property type="match status" value="2"/>
</dbReference>
<evidence type="ECO:0000256" key="1">
    <source>
        <dbReference type="ARBA" id="ARBA00004496"/>
    </source>
</evidence>
<dbReference type="EMBL" id="CP021425">
    <property type="protein sequence ID" value="ARU57542.1"/>
    <property type="molecule type" value="Genomic_DNA"/>
</dbReference>
<dbReference type="RefSeq" id="WP_087462428.1">
    <property type="nucleotide sequence ID" value="NZ_CP021425.1"/>
</dbReference>
<evidence type="ECO:0000256" key="3">
    <source>
        <dbReference type="ARBA" id="ARBA00018111"/>
    </source>
</evidence>
<gene>
    <name evidence="5 8" type="primary">recX</name>
    <name evidence="8" type="ORF">OLMES_3512</name>
</gene>
<dbReference type="InterPro" id="IPR036388">
    <property type="entry name" value="WH-like_DNA-bd_sf"/>
</dbReference>
<dbReference type="InterPro" id="IPR053924">
    <property type="entry name" value="RecX_HTH_2nd"/>
</dbReference>
<accession>A0A1Y0IAI7</accession>
<evidence type="ECO:0000256" key="2">
    <source>
        <dbReference type="ARBA" id="ARBA00009695"/>
    </source>
</evidence>
<evidence type="ECO:0000259" key="6">
    <source>
        <dbReference type="Pfam" id="PF02631"/>
    </source>
</evidence>
<dbReference type="OrthoDB" id="7066780at2"/>
<keyword evidence="9" id="KW-1185">Reference proteome</keyword>
<dbReference type="Pfam" id="PF21981">
    <property type="entry name" value="RecX_HTH3"/>
    <property type="match status" value="1"/>
</dbReference>
<sequence>MPQALEQIDPNGETSGELDADAVSGLVMEIDAVLDKLEQDRYLNDARFSELFVRSAQSRGRGPVRVRYDLQERGVSAELISQFLDESDPSWFELAKTQLRRKFPDKPITPKDKAKQLRFLAQRGFTSEQAYQALSSGVDEL</sequence>
<dbReference type="GO" id="GO:0006282">
    <property type="term" value="P:regulation of DNA repair"/>
    <property type="evidence" value="ECO:0007669"/>
    <property type="project" value="UniProtKB-UniRule"/>
</dbReference>
<dbReference type="Pfam" id="PF02631">
    <property type="entry name" value="RecX_HTH2"/>
    <property type="match status" value="1"/>
</dbReference>
<organism evidence="8 9">
    <name type="scientific">Oleiphilus messinensis</name>
    <dbReference type="NCBI Taxonomy" id="141451"/>
    <lineage>
        <taxon>Bacteria</taxon>
        <taxon>Pseudomonadati</taxon>
        <taxon>Pseudomonadota</taxon>
        <taxon>Gammaproteobacteria</taxon>
        <taxon>Oceanospirillales</taxon>
        <taxon>Oleiphilaceae</taxon>
        <taxon>Oleiphilus</taxon>
    </lineage>
</organism>
<comment type="subcellular location">
    <subcellularLocation>
        <location evidence="1 5">Cytoplasm</location>
    </subcellularLocation>
</comment>
<dbReference type="HAMAP" id="MF_01114">
    <property type="entry name" value="RecX"/>
    <property type="match status" value="1"/>
</dbReference>
<evidence type="ECO:0000313" key="9">
    <source>
        <dbReference type="Proteomes" id="UP000196027"/>
    </source>
</evidence>
<evidence type="ECO:0000256" key="5">
    <source>
        <dbReference type="HAMAP-Rule" id="MF_01114"/>
    </source>
</evidence>
<evidence type="ECO:0000313" key="8">
    <source>
        <dbReference type="EMBL" id="ARU57542.1"/>
    </source>
</evidence>
<dbReference type="Proteomes" id="UP000196027">
    <property type="component" value="Chromosome"/>
</dbReference>
<dbReference type="PANTHER" id="PTHR33602">
    <property type="entry name" value="REGULATORY PROTEIN RECX FAMILY PROTEIN"/>
    <property type="match status" value="1"/>
</dbReference>
<dbReference type="GO" id="GO:0005737">
    <property type="term" value="C:cytoplasm"/>
    <property type="evidence" value="ECO:0007669"/>
    <property type="project" value="UniProtKB-SubCell"/>
</dbReference>
<dbReference type="InterPro" id="IPR053925">
    <property type="entry name" value="RecX_HTH_3rd"/>
</dbReference>
<evidence type="ECO:0000259" key="7">
    <source>
        <dbReference type="Pfam" id="PF21981"/>
    </source>
</evidence>
<dbReference type="InterPro" id="IPR003783">
    <property type="entry name" value="Regulatory_RecX"/>
</dbReference>
<dbReference type="AlphaFoldDB" id="A0A1Y0IAI7"/>
<feature type="domain" description="RecX second three-helical" evidence="6">
    <location>
        <begin position="44"/>
        <end position="82"/>
    </location>
</feature>
<reference evidence="8 9" key="1">
    <citation type="submission" date="2017-05" db="EMBL/GenBank/DDBJ databases">
        <title>Genomic insights into alkan degradation activity of Oleiphilus messinensis.</title>
        <authorList>
            <person name="Kozyavkin S.A."/>
            <person name="Slesarev A.I."/>
            <person name="Golyshin P.N."/>
            <person name="Korzhenkov A."/>
            <person name="Golyshina O.N."/>
            <person name="Toshchakov S.V."/>
        </authorList>
    </citation>
    <scope>NUCLEOTIDE SEQUENCE [LARGE SCALE GENOMIC DNA]</scope>
    <source>
        <strain evidence="8 9">ME102</strain>
    </source>
</reference>
<dbReference type="PANTHER" id="PTHR33602:SF1">
    <property type="entry name" value="REGULATORY PROTEIN RECX FAMILY PROTEIN"/>
    <property type="match status" value="1"/>
</dbReference>
<proteinExistence type="inferred from homology"/>
<comment type="similarity">
    <text evidence="2 5">Belongs to the RecX family.</text>
</comment>
<dbReference type="KEGG" id="ome:OLMES_3512"/>
<comment type="function">
    <text evidence="5">Modulates RecA activity.</text>
</comment>
<feature type="domain" description="RecX third three-helical" evidence="7">
    <location>
        <begin position="92"/>
        <end position="134"/>
    </location>
</feature>